<dbReference type="Proteomes" id="UP000031166">
    <property type="component" value="Unassembled WGS sequence"/>
</dbReference>
<dbReference type="AlphaFoldDB" id="A0A0B4C723"/>
<keyword evidence="6 7" id="KW-0627">Porphyrin biosynthesis</keyword>
<comment type="subunit">
    <text evidence="7">Homodimer.</text>
</comment>
<dbReference type="Pfam" id="PF01208">
    <property type="entry name" value="URO-D"/>
    <property type="match status" value="1"/>
</dbReference>
<dbReference type="SUPFAM" id="SSF51726">
    <property type="entry name" value="UROD/MetE-like"/>
    <property type="match status" value="1"/>
</dbReference>
<feature type="binding site" evidence="7">
    <location>
        <position position="82"/>
    </location>
    <ligand>
        <name>substrate</name>
    </ligand>
</feature>
<feature type="binding site" evidence="7">
    <location>
        <position position="216"/>
    </location>
    <ligand>
        <name>substrate</name>
    </ligand>
</feature>
<sequence>MTDQTQTADPTPRVLRALRGETLERPPVWFMRQAGRYLPEYRKLRAEAPDFIAFCLNPEMAAEATLQPMRRFGFDAAIVFADILLIPRALGQDVWFETGEGPRLGEMPIPGRMAELAPAAGEHLSAVGETLSIVRAALEPERALIGFAGAPWTVATYMLDGQARTIGKGERAQARTYAYADPERVDETLEVLVEATARYMKMQADAGAQVLKIFESWAEGLPDDLFERLVLKPHQALVKRTRELGVTVPLIGFPRGSAALAERYAEEVEVDAVALDTACPLEVGKRVQQIKPIQGALDPLLLRAGGDLLDRRVDQLMEAWGQGPWLFNLGHGILPDVPIDHVEQVLRRIGAQ</sequence>
<feature type="binding site" evidence="7">
    <location>
        <begin position="32"/>
        <end position="36"/>
    </location>
    <ligand>
        <name>substrate</name>
    </ligand>
</feature>
<keyword evidence="7" id="KW-0963">Cytoplasm</keyword>
<dbReference type="HAMAP" id="MF_00218">
    <property type="entry name" value="URO_D"/>
    <property type="match status" value="1"/>
</dbReference>
<evidence type="ECO:0000313" key="12">
    <source>
        <dbReference type="EMBL" id="KIC56839.1"/>
    </source>
</evidence>
<feature type="binding site" evidence="7">
    <location>
        <position position="157"/>
    </location>
    <ligand>
        <name>substrate</name>
    </ligand>
</feature>
<dbReference type="CDD" id="cd00717">
    <property type="entry name" value="URO-D"/>
    <property type="match status" value="1"/>
</dbReference>
<comment type="caution">
    <text evidence="12">The sequence shown here is derived from an EMBL/GenBank/DDBJ whole genome shotgun (WGS) entry which is preliminary data.</text>
</comment>
<dbReference type="PROSITE" id="PS00906">
    <property type="entry name" value="UROD_1"/>
    <property type="match status" value="1"/>
</dbReference>
<dbReference type="InterPro" id="IPR038071">
    <property type="entry name" value="UROD/MetE-like_sf"/>
</dbReference>
<evidence type="ECO:0000256" key="7">
    <source>
        <dbReference type="HAMAP-Rule" id="MF_00218"/>
    </source>
</evidence>
<evidence type="ECO:0000259" key="11">
    <source>
        <dbReference type="PROSITE" id="PS00907"/>
    </source>
</evidence>
<dbReference type="PANTHER" id="PTHR21091">
    <property type="entry name" value="METHYLTETRAHYDROFOLATE:HOMOCYSTEINE METHYLTRANSFERASE RELATED"/>
    <property type="match status" value="1"/>
</dbReference>
<organism evidence="12 13">
    <name type="scientific">Brevundimonas nasdae</name>
    <dbReference type="NCBI Taxonomy" id="172043"/>
    <lineage>
        <taxon>Bacteria</taxon>
        <taxon>Pseudomonadati</taxon>
        <taxon>Pseudomonadota</taxon>
        <taxon>Alphaproteobacteria</taxon>
        <taxon>Caulobacterales</taxon>
        <taxon>Caulobacteraceae</taxon>
        <taxon>Brevundimonas</taxon>
    </lineage>
</organism>
<evidence type="ECO:0000256" key="2">
    <source>
        <dbReference type="ARBA" id="ARBA00009935"/>
    </source>
</evidence>
<keyword evidence="5 7" id="KW-0456">Lyase</keyword>
<evidence type="ECO:0000256" key="3">
    <source>
        <dbReference type="ARBA" id="ARBA00012288"/>
    </source>
</evidence>
<dbReference type="GO" id="GO:0005829">
    <property type="term" value="C:cytosol"/>
    <property type="evidence" value="ECO:0007669"/>
    <property type="project" value="TreeGrafter"/>
</dbReference>
<evidence type="ECO:0000256" key="9">
    <source>
        <dbReference type="RuleBase" id="RU004169"/>
    </source>
</evidence>
<dbReference type="NCBIfam" id="TIGR01464">
    <property type="entry name" value="hemE"/>
    <property type="match status" value="1"/>
</dbReference>
<evidence type="ECO:0000256" key="6">
    <source>
        <dbReference type="ARBA" id="ARBA00023244"/>
    </source>
</evidence>
<keyword evidence="4 7" id="KW-0210">Decarboxylase</keyword>
<evidence type="ECO:0000256" key="5">
    <source>
        <dbReference type="ARBA" id="ARBA00023239"/>
    </source>
</evidence>
<feature type="domain" description="Uroporphyrinogen decarboxylase (URO-D)" evidence="11">
    <location>
        <begin position="145"/>
        <end position="161"/>
    </location>
</feature>
<evidence type="ECO:0000313" key="13">
    <source>
        <dbReference type="Proteomes" id="UP000031166"/>
    </source>
</evidence>
<feature type="domain" description="Uroporphyrinogen decarboxylase (URO-D)" evidence="10">
    <location>
        <begin position="27"/>
        <end position="36"/>
    </location>
</feature>
<dbReference type="EC" id="4.1.1.37" evidence="3 7"/>
<evidence type="ECO:0000256" key="4">
    <source>
        <dbReference type="ARBA" id="ARBA00022793"/>
    </source>
</evidence>
<dbReference type="InterPro" id="IPR006361">
    <property type="entry name" value="Uroporphyrinogen_deCO2ase_HemE"/>
</dbReference>
<dbReference type="RefSeq" id="WP_039246664.1">
    <property type="nucleotide sequence ID" value="NZ_JWSY01000019.1"/>
</dbReference>
<comment type="caution">
    <text evidence="7">Lacks conserved residue(s) required for the propagation of feature annotation.</text>
</comment>
<feature type="site" description="Transition state stabilizer" evidence="7">
    <location>
        <position position="82"/>
    </location>
</feature>
<comment type="pathway">
    <text evidence="1 7 8">Porphyrin-containing compound metabolism; protoporphyrin-IX biosynthesis; coproporphyrinogen-III from 5-aminolevulinate: step 4/4.</text>
</comment>
<comment type="subcellular location">
    <subcellularLocation>
        <location evidence="7">Cytoplasm</location>
    </subcellularLocation>
</comment>
<dbReference type="Gene3D" id="3.20.20.210">
    <property type="match status" value="1"/>
</dbReference>
<dbReference type="PROSITE" id="PS00907">
    <property type="entry name" value="UROD_2"/>
    <property type="match status" value="1"/>
</dbReference>
<evidence type="ECO:0000256" key="8">
    <source>
        <dbReference type="RuleBase" id="RU000554"/>
    </source>
</evidence>
<dbReference type="PANTHER" id="PTHR21091:SF169">
    <property type="entry name" value="UROPORPHYRINOGEN DECARBOXYLASE"/>
    <property type="match status" value="1"/>
</dbReference>
<dbReference type="GO" id="GO:0004853">
    <property type="term" value="F:uroporphyrinogen decarboxylase activity"/>
    <property type="evidence" value="ECO:0007669"/>
    <property type="project" value="UniProtKB-UniRule"/>
</dbReference>
<comment type="similarity">
    <text evidence="2 7 9">Belongs to the uroporphyrinogen decarboxylase family.</text>
</comment>
<comment type="catalytic activity">
    <reaction evidence="7 8">
        <text>uroporphyrinogen III + 4 H(+) = coproporphyrinogen III + 4 CO2</text>
        <dbReference type="Rhea" id="RHEA:19865"/>
        <dbReference type="ChEBI" id="CHEBI:15378"/>
        <dbReference type="ChEBI" id="CHEBI:16526"/>
        <dbReference type="ChEBI" id="CHEBI:57308"/>
        <dbReference type="ChEBI" id="CHEBI:57309"/>
        <dbReference type="EC" id="4.1.1.37"/>
    </reaction>
</comment>
<dbReference type="UniPathway" id="UPA00251">
    <property type="reaction ID" value="UER00321"/>
</dbReference>
<dbReference type="GO" id="GO:0019353">
    <property type="term" value="P:protoporphyrinogen IX biosynthetic process from glutamate"/>
    <property type="evidence" value="ECO:0007669"/>
    <property type="project" value="TreeGrafter"/>
</dbReference>
<dbReference type="EMBL" id="JWSY01000019">
    <property type="protein sequence ID" value="KIC56839.1"/>
    <property type="molecule type" value="Genomic_DNA"/>
</dbReference>
<comment type="function">
    <text evidence="7">Catalyzes the decarboxylation of four acetate groups of uroporphyrinogen-III to yield coproporphyrinogen-III.</text>
</comment>
<evidence type="ECO:0000259" key="10">
    <source>
        <dbReference type="PROSITE" id="PS00906"/>
    </source>
</evidence>
<dbReference type="STRING" id="172043.RM53_10750"/>
<reference evidence="12 13" key="1">
    <citation type="submission" date="2014-12" db="EMBL/GenBank/DDBJ databases">
        <title>Genome sequencing of Brevundimonas nasdae TPW30.</title>
        <authorList>
            <person name="Tan P.W."/>
            <person name="Chan K.-G."/>
        </authorList>
    </citation>
    <scope>NUCLEOTIDE SEQUENCE [LARGE SCALE GENOMIC DNA]</scope>
    <source>
        <strain evidence="12 13">TPW30</strain>
    </source>
</reference>
<gene>
    <name evidence="7" type="primary">hemE</name>
    <name evidence="12" type="ORF">RM53_10750</name>
</gene>
<protein>
    <recommendedName>
        <fullName evidence="3 7">Uroporphyrinogen decarboxylase</fullName>
        <shortName evidence="7">UPD</shortName>
        <shortName evidence="7">URO-D</shortName>
        <ecNumber evidence="3 7">4.1.1.37</ecNumber>
    </recommendedName>
</protein>
<feature type="binding site" evidence="7">
    <location>
        <position position="331"/>
    </location>
    <ligand>
        <name>substrate</name>
    </ligand>
</feature>
<accession>A0A0B4C723</accession>
<evidence type="ECO:0000256" key="1">
    <source>
        <dbReference type="ARBA" id="ARBA00004804"/>
    </source>
</evidence>
<name>A0A0B4C723_9CAUL</name>
<dbReference type="InterPro" id="IPR000257">
    <property type="entry name" value="Uroporphyrinogen_deCOase"/>
</dbReference>
<proteinExistence type="inferred from homology"/>